<feature type="domain" description="UmuC" evidence="2">
    <location>
        <begin position="20"/>
        <end position="146"/>
    </location>
</feature>
<evidence type="ECO:0000313" key="3">
    <source>
        <dbReference type="EMBL" id="EHR39584.1"/>
    </source>
</evidence>
<organism evidence="3 4">
    <name type="scientific">Alishewanella jeotgali KCTC 22429</name>
    <dbReference type="NCBI Taxonomy" id="1129374"/>
    <lineage>
        <taxon>Bacteria</taxon>
        <taxon>Pseudomonadati</taxon>
        <taxon>Pseudomonadota</taxon>
        <taxon>Gammaproteobacteria</taxon>
        <taxon>Alteromonadales</taxon>
        <taxon>Alteromonadaceae</taxon>
        <taxon>Alishewanella</taxon>
    </lineage>
</organism>
<dbReference type="Pfam" id="PF00817">
    <property type="entry name" value="IMS"/>
    <property type="match status" value="1"/>
</dbReference>
<dbReference type="InterPro" id="IPR050356">
    <property type="entry name" value="SulA_CellDiv_inhibitor"/>
</dbReference>
<dbReference type="PROSITE" id="PS51257">
    <property type="entry name" value="PROKAR_LIPOPROTEIN"/>
    <property type="match status" value="1"/>
</dbReference>
<dbReference type="CDD" id="cd03468">
    <property type="entry name" value="PolY_like"/>
    <property type="match status" value="1"/>
</dbReference>
<proteinExistence type="predicted"/>
<dbReference type="AlphaFoldDB" id="H3ZIQ1"/>
<dbReference type="GO" id="GO:0006281">
    <property type="term" value="P:DNA repair"/>
    <property type="evidence" value="ECO:0007669"/>
    <property type="project" value="InterPro"/>
</dbReference>
<comment type="caution">
    <text evidence="3">The sequence shown here is derived from an EMBL/GenBank/DDBJ whole genome shotgun (WGS) entry which is preliminary data.</text>
</comment>
<reference evidence="3 4" key="1">
    <citation type="journal article" date="2012" name="J. Bacteriol.">
        <title>Genome Sequence of Extracellular-Protease-Producing Alishewanella jeotgali Isolated from Traditional Korean Fermented Seafood.</title>
        <authorList>
            <person name="Jung J."/>
            <person name="Chun J."/>
            <person name="Park W."/>
        </authorList>
    </citation>
    <scope>NUCLEOTIDE SEQUENCE [LARGE SCALE GENOMIC DNA]</scope>
    <source>
        <strain evidence="3 4">KCTC 22429</strain>
    </source>
</reference>
<dbReference type="Proteomes" id="UP000012046">
    <property type="component" value="Unassembled WGS sequence"/>
</dbReference>
<dbReference type="PANTHER" id="PTHR35369">
    <property type="entry name" value="BLR3025 PROTEIN-RELATED"/>
    <property type="match status" value="1"/>
</dbReference>
<protein>
    <recommendedName>
        <fullName evidence="2">UmuC domain-containing protein</fullName>
    </recommendedName>
</protein>
<keyword evidence="4" id="KW-1185">Reference proteome</keyword>
<keyword evidence="1" id="KW-0227">DNA damage</keyword>
<evidence type="ECO:0000256" key="1">
    <source>
        <dbReference type="ARBA" id="ARBA00022763"/>
    </source>
</evidence>
<dbReference type="EMBL" id="AHTH01000051">
    <property type="protein sequence ID" value="EHR39584.1"/>
    <property type="molecule type" value="Genomic_DNA"/>
</dbReference>
<dbReference type="eggNOG" id="COG0389">
    <property type="taxonomic scope" value="Bacteria"/>
</dbReference>
<dbReference type="InterPro" id="IPR001126">
    <property type="entry name" value="UmuC"/>
</dbReference>
<dbReference type="RefSeq" id="WP_008951782.1">
    <property type="nucleotide sequence ID" value="NZ_AHTH01000051.1"/>
</dbReference>
<evidence type="ECO:0000313" key="4">
    <source>
        <dbReference type="Proteomes" id="UP000012046"/>
    </source>
</evidence>
<evidence type="ECO:0000259" key="2">
    <source>
        <dbReference type="Pfam" id="PF00817"/>
    </source>
</evidence>
<sequence length="467" mass="52328">MRWLYLYFPSLQLDQLAVQYPAQPMALACPKRHQLLGVNSLAAAAGVKVGQSVATAVLLCRELQLFSPEPARVKQLLQQLAERLYQVTADLALQPPDALLIRVSSMLKLYPDPARYWQQLQLQLADCPYQYLAAAGQTPLAAKLLARSGQAELYLTPAAEQAKLALCPLTASDLPAASIEQLARLGIRQLGPLLALPAAELARRFSQDVLQYLAALTGRVLQLPQFYRPRLQFNRELQLHYEITESPQLLKPLQPLLQQLQQFLRRANLLCQRLQLTLQFRQHSPLPLQIRARAGEACAANWQQLLSLHLAQLQLPEPVYALQLAATDYVPDQRASCNLLAQRSQPLSKAQLLSVLVARLGEQAVVTPLLSLSHWPEAESSASTLAALPALNAALCYQLRPILQLPKALPLTEAVTLLSGAERLEQLCWQSGTLLQRDYYLARTEQGQLWWVYRTPQQQWYLQGWFS</sequence>
<dbReference type="SUPFAM" id="SSF56672">
    <property type="entry name" value="DNA/RNA polymerases"/>
    <property type="match status" value="1"/>
</dbReference>
<accession>H3ZIQ1</accession>
<name>H3ZIQ1_9ALTE</name>
<dbReference type="PANTHER" id="PTHR35369:SF2">
    <property type="entry name" value="BLR3025 PROTEIN"/>
    <property type="match status" value="1"/>
</dbReference>
<dbReference type="PATRIC" id="fig|1129374.4.peg.3235"/>
<gene>
    <name evidence="3" type="ORF">AJE_16319</name>
</gene>
<dbReference type="STRING" id="1129374.AJE_16319"/>
<dbReference type="InterPro" id="IPR043502">
    <property type="entry name" value="DNA/RNA_pol_sf"/>
</dbReference>